<dbReference type="Proteomes" id="UP000799757">
    <property type="component" value="Unassembled WGS sequence"/>
</dbReference>
<evidence type="ECO:0000313" key="4">
    <source>
        <dbReference type="Proteomes" id="UP000799757"/>
    </source>
</evidence>
<dbReference type="PANTHER" id="PTHR33840:SF1">
    <property type="entry name" value="TLE1 PHOSPHOLIPASE DOMAIN-CONTAINING PROTEIN"/>
    <property type="match status" value="1"/>
</dbReference>
<evidence type="ECO:0000256" key="1">
    <source>
        <dbReference type="SAM" id="MobiDB-lite"/>
    </source>
</evidence>
<dbReference type="InterPro" id="IPR029058">
    <property type="entry name" value="AB_hydrolase_fold"/>
</dbReference>
<dbReference type="InterPro" id="IPR018712">
    <property type="entry name" value="Tle1-like_cat"/>
</dbReference>
<feature type="region of interest" description="Disordered" evidence="1">
    <location>
        <begin position="1"/>
        <end position="25"/>
    </location>
</feature>
<proteinExistence type="predicted"/>
<dbReference type="Pfam" id="PF09994">
    <property type="entry name" value="T6SS_Tle1-like_cat"/>
    <property type="match status" value="1"/>
</dbReference>
<reference evidence="3" key="1">
    <citation type="journal article" date="2020" name="Stud. Mycol.">
        <title>101 Dothideomycetes genomes: a test case for predicting lifestyles and emergence of pathogens.</title>
        <authorList>
            <person name="Haridas S."/>
            <person name="Albert R."/>
            <person name="Binder M."/>
            <person name="Bloem J."/>
            <person name="Labutti K."/>
            <person name="Salamov A."/>
            <person name="Andreopoulos B."/>
            <person name="Baker S."/>
            <person name="Barry K."/>
            <person name="Bills G."/>
            <person name="Bluhm B."/>
            <person name="Cannon C."/>
            <person name="Castanera R."/>
            <person name="Culley D."/>
            <person name="Daum C."/>
            <person name="Ezra D."/>
            <person name="Gonzalez J."/>
            <person name="Henrissat B."/>
            <person name="Kuo A."/>
            <person name="Liang C."/>
            <person name="Lipzen A."/>
            <person name="Lutzoni F."/>
            <person name="Magnuson J."/>
            <person name="Mondo S."/>
            <person name="Nolan M."/>
            <person name="Ohm R."/>
            <person name="Pangilinan J."/>
            <person name="Park H.-J."/>
            <person name="Ramirez L."/>
            <person name="Alfaro M."/>
            <person name="Sun H."/>
            <person name="Tritt A."/>
            <person name="Yoshinaga Y."/>
            <person name="Zwiers L.-H."/>
            <person name="Turgeon B."/>
            <person name="Goodwin S."/>
            <person name="Spatafora J."/>
            <person name="Crous P."/>
            <person name="Grigoriev I."/>
        </authorList>
    </citation>
    <scope>NUCLEOTIDE SEQUENCE</scope>
    <source>
        <strain evidence="3">CBS 109.77</strain>
    </source>
</reference>
<feature type="domain" description="T6SS Phospholipase effector Tle1-like catalytic" evidence="2">
    <location>
        <begin position="44"/>
        <end position="333"/>
    </location>
</feature>
<evidence type="ECO:0000259" key="2">
    <source>
        <dbReference type="Pfam" id="PF09994"/>
    </source>
</evidence>
<dbReference type="PANTHER" id="PTHR33840">
    <property type="match status" value="1"/>
</dbReference>
<dbReference type="OrthoDB" id="3162439at2759"/>
<organism evidence="3 4">
    <name type="scientific">Melanomma pulvis-pyrius CBS 109.77</name>
    <dbReference type="NCBI Taxonomy" id="1314802"/>
    <lineage>
        <taxon>Eukaryota</taxon>
        <taxon>Fungi</taxon>
        <taxon>Dikarya</taxon>
        <taxon>Ascomycota</taxon>
        <taxon>Pezizomycotina</taxon>
        <taxon>Dothideomycetes</taxon>
        <taxon>Pleosporomycetidae</taxon>
        <taxon>Pleosporales</taxon>
        <taxon>Melanommataceae</taxon>
        <taxon>Melanomma</taxon>
    </lineage>
</organism>
<dbReference type="EMBL" id="MU001832">
    <property type="protein sequence ID" value="KAF2796381.1"/>
    <property type="molecule type" value="Genomic_DNA"/>
</dbReference>
<dbReference type="SUPFAM" id="SSF53474">
    <property type="entry name" value="alpha/beta-Hydrolases"/>
    <property type="match status" value="1"/>
</dbReference>
<protein>
    <recommendedName>
        <fullName evidence="2">T6SS Phospholipase effector Tle1-like catalytic domain-containing protein</fullName>
    </recommendedName>
</protein>
<sequence length="515" mass="58084">MQSAEYSPNTSSPPPRSPVEQGKTPLPASVRALKNSAKSTDHGRTAIICLDGTGDQFDNDNSNVVHFVSCLKKHTPGQQVTYYQSGIGTYDKGGLKNGFGAAMDMAVGSGLGIHIKDAYRFLMQNYRDGDKICLFGFSRGAYTVRCLAGMLHKVGLLPASNTAQINFAYNFYKDDSPHGWKMSAEFKKTFCTNVNVYFVGLWDCVASVGFIPRKLPFSTSPTNSIHYFRHAIALDEHRSKFKVCHWQHQDPDLKRSNTIDNTPAAQAHRGIERNKLEAYFEAYDDTRKRHHKVQTDGLEVWFMGAHADIGGGAVPNETRHMLSRIPLRWIIRQCFECDTGILFDTAALVDQGLDIDSLWPVWKPQSIPSHGPPPALVESYENKKLPPLSWRSAFLAIGEEDKPDKNTISVDDSATRHRAMLSESVENHFDALAPVNDQLVLAKGWWVLEYWPVKIRVLAPDSETWEKKLRMNLGRYRAVRETEPNMHWTVKRMVDEGKYTLKGRCHKDTAWQVVA</sequence>
<evidence type="ECO:0000313" key="3">
    <source>
        <dbReference type="EMBL" id="KAF2796381.1"/>
    </source>
</evidence>
<name>A0A6A6XIY9_9PLEO</name>
<dbReference type="AlphaFoldDB" id="A0A6A6XIY9"/>
<gene>
    <name evidence="3" type="ORF">K505DRAFT_300311</name>
</gene>
<accession>A0A6A6XIY9</accession>
<keyword evidence="4" id="KW-1185">Reference proteome</keyword>